<organism evidence="3 4">
    <name type="scientific">Dorcoceras hygrometricum</name>
    <dbReference type="NCBI Taxonomy" id="472368"/>
    <lineage>
        <taxon>Eukaryota</taxon>
        <taxon>Viridiplantae</taxon>
        <taxon>Streptophyta</taxon>
        <taxon>Embryophyta</taxon>
        <taxon>Tracheophyta</taxon>
        <taxon>Spermatophyta</taxon>
        <taxon>Magnoliopsida</taxon>
        <taxon>eudicotyledons</taxon>
        <taxon>Gunneridae</taxon>
        <taxon>Pentapetalae</taxon>
        <taxon>asterids</taxon>
        <taxon>lamiids</taxon>
        <taxon>Lamiales</taxon>
        <taxon>Gesneriaceae</taxon>
        <taxon>Didymocarpoideae</taxon>
        <taxon>Trichosporeae</taxon>
        <taxon>Loxocarpinae</taxon>
        <taxon>Dorcoceras</taxon>
    </lineage>
</organism>
<reference evidence="3 4" key="1">
    <citation type="journal article" date="2015" name="Proc. Natl. Acad. Sci. U.S.A.">
        <title>The resurrection genome of Boea hygrometrica: A blueprint for survival of dehydration.</title>
        <authorList>
            <person name="Xiao L."/>
            <person name="Yang G."/>
            <person name="Zhang L."/>
            <person name="Yang X."/>
            <person name="Zhao S."/>
            <person name="Ji Z."/>
            <person name="Zhou Q."/>
            <person name="Hu M."/>
            <person name="Wang Y."/>
            <person name="Chen M."/>
            <person name="Xu Y."/>
            <person name="Jin H."/>
            <person name="Xiao X."/>
            <person name="Hu G."/>
            <person name="Bao F."/>
            <person name="Hu Y."/>
            <person name="Wan P."/>
            <person name="Li L."/>
            <person name="Deng X."/>
            <person name="Kuang T."/>
            <person name="Xiang C."/>
            <person name="Zhu J.K."/>
            <person name="Oliver M.J."/>
            <person name="He Y."/>
        </authorList>
    </citation>
    <scope>NUCLEOTIDE SEQUENCE [LARGE SCALE GENOMIC DNA]</scope>
    <source>
        <strain evidence="4">cv. XS01</strain>
    </source>
</reference>
<dbReference type="Gene3D" id="2.30.42.10">
    <property type="match status" value="1"/>
</dbReference>
<gene>
    <name evidence="3" type="ORF">F511_04308</name>
</gene>
<evidence type="ECO:0000313" key="4">
    <source>
        <dbReference type="Proteomes" id="UP000250235"/>
    </source>
</evidence>
<dbReference type="Proteomes" id="UP000250235">
    <property type="component" value="Unassembled WGS sequence"/>
</dbReference>
<dbReference type="OrthoDB" id="5221870at2759"/>
<feature type="domain" description="Peptidase M61 catalytic" evidence="1">
    <location>
        <begin position="364"/>
        <end position="482"/>
    </location>
</feature>
<dbReference type="Gene3D" id="2.60.40.3650">
    <property type="match status" value="1"/>
</dbReference>
<accession>A0A2Z7A0X1</accession>
<proteinExistence type="predicted"/>
<evidence type="ECO:0000259" key="1">
    <source>
        <dbReference type="Pfam" id="PF05299"/>
    </source>
</evidence>
<dbReference type="Pfam" id="PF05299">
    <property type="entry name" value="Peptidase_M61"/>
    <property type="match status" value="1"/>
</dbReference>
<dbReference type="AlphaFoldDB" id="A0A2Z7A0X1"/>
<name>A0A2Z7A0X1_9LAMI</name>
<dbReference type="Pfam" id="PF17899">
    <property type="entry name" value="Peptidase_M61_N"/>
    <property type="match status" value="1"/>
</dbReference>
<dbReference type="EMBL" id="KV020185">
    <property type="protein sequence ID" value="KZV14783.1"/>
    <property type="molecule type" value="Genomic_DNA"/>
</dbReference>
<dbReference type="InterPro" id="IPR040756">
    <property type="entry name" value="Peptidase_M61_N"/>
</dbReference>
<evidence type="ECO:0000259" key="2">
    <source>
        <dbReference type="Pfam" id="PF17899"/>
    </source>
</evidence>
<keyword evidence="4" id="KW-1185">Reference proteome</keyword>
<dbReference type="Gene3D" id="1.10.390.10">
    <property type="entry name" value="Neutral Protease Domain 2"/>
    <property type="match status" value="1"/>
</dbReference>
<evidence type="ECO:0008006" key="5">
    <source>
        <dbReference type="Google" id="ProtNLM"/>
    </source>
</evidence>
<dbReference type="InterPro" id="IPR007963">
    <property type="entry name" value="Peptidase_M61_catalytic"/>
</dbReference>
<protein>
    <recommendedName>
        <fullName evidence="5">PDZ domain-containing protein</fullName>
    </recommendedName>
</protein>
<sequence>MAATARQPEGPGLFARMPASSLSRGRTSTLSFFLGLRANRSRRGPCGDIKQAPKENPLKVTRLASAIVASAFGLVSLNAFADVPPPQDVAYPGTLQISVDATDLAHRVFRVHEVVPAQPGPLTLLYPEWIPGNHSPTGPIDKMAGLVVKANGKTLEWTRDPYNVYAFHIDVPQGASSVELDFQYLSPQSPREGRVVMTPEMLDLQWNANALYPAGHYARDIQVQPSATFPAGWQIGTALEVASRDGDTVHFKPINFDDLVDSPIYAGKYFKRLDLDPGAKAAVHLDIVADDPKYLEVTPEQLKIHQNIVQQMYKLYGAHHYNHYDFLLSLSDKMGGEGLEHHRSSEDGVGTGYFTEWKQTWGWRDLLTHEFNHSWDGKYRRGADLATPNFNVPMGDTLLWVYEGQTQFWGQVIAARSGLWNDDQARDMLAAVAATYDRGRPGLASWRNVQDTTNDPTIAQRRPLPYRNYQASEDYYSAGQLIWLDVDGKLRELSHGKKSIDDFARAFFGMDNGAWDVNTYTFGDVVKTLNEVAPYDWAKYLRTRLDGHGPLIGGLESHGWKLVYTDKPSDAVKAMEARRHFVNLTYSLGVAVGKGGQMGDVLWDSPAFKAGLSPGTTIVAVNGHDYSSDGLRDAVAASAKDKSLPIELLVKNFDEYKTIRIDYHDGLKYPHLVRDTSKPDTLATLLKAR</sequence>
<feature type="domain" description="Peptidase M61 N-terminal" evidence="2">
    <location>
        <begin position="97"/>
        <end position="268"/>
    </location>
</feature>
<dbReference type="SUPFAM" id="SSF50156">
    <property type="entry name" value="PDZ domain-like"/>
    <property type="match status" value="1"/>
</dbReference>
<dbReference type="InterPro" id="IPR027268">
    <property type="entry name" value="Peptidase_M4/M1_CTD_sf"/>
</dbReference>
<evidence type="ECO:0000313" key="3">
    <source>
        <dbReference type="EMBL" id="KZV14783.1"/>
    </source>
</evidence>
<dbReference type="InterPro" id="IPR036034">
    <property type="entry name" value="PDZ_sf"/>
</dbReference>